<dbReference type="EMBL" id="JBHSON010000035">
    <property type="protein sequence ID" value="MFC5748742.1"/>
    <property type="molecule type" value="Genomic_DNA"/>
</dbReference>
<feature type="domain" description="DUF1707" evidence="3">
    <location>
        <begin position="8"/>
        <end position="60"/>
    </location>
</feature>
<evidence type="ECO:0000313" key="5">
    <source>
        <dbReference type="Proteomes" id="UP001596074"/>
    </source>
</evidence>
<organism evidence="4 5">
    <name type="scientific">Actinomadura rugatobispora</name>
    <dbReference type="NCBI Taxonomy" id="1994"/>
    <lineage>
        <taxon>Bacteria</taxon>
        <taxon>Bacillati</taxon>
        <taxon>Actinomycetota</taxon>
        <taxon>Actinomycetes</taxon>
        <taxon>Streptosporangiales</taxon>
        <taxon>Thermomonosporaceae</taxon>
        <taxon>Actinomadura</taxon>
    </lineage>
</organism>
<proteinExistence type="predicted"/>
<gene>
    <name evidence="4" type="ORF">ACFPZN_24260</name>
</gene>
<feature type="transmembrane region" description="Helical" evidence="2">
    <location>
        <begin position="106"/>
        <end position="124"/>
    </location>
</feature>
<name>A0ABW1A258_9ACTN</name>
<keyword evidence="2" id="KW-1133">Transmembrane helix</keyword>
<accession>A0ABW1A258</accession>
<evidence type="ECO:0000256" key="1">
    <source>
        <dbReference type="SAM" id="MobiDB-lite"/>
    </source>
</evidence>
<evidence type="ECO:0000259" key="3">
    <source>
        <dbReference type="Pfam" id="PF08044"/>
    </source>
</evidence>
<keyword evidence="2" id="KW-0472">Membrane</keyword>
<keyword evidence="5" id="KW-1185">Reference proteome</keyword>
<dbReference type="InterPro" id="IPR012551">
    <property type="entry name" value="DUF1707_SHOCT-like"/>
</dbReference>
<dbReference type="PANTHER" id="PTHR40763">
    <property type="entry name" value="MEMBRANE PROTEIN-RELATED"/>
    <property type="match status" value="1"/>
</dbReference>
<feature type="transmembrane region" description="Helical" evidence="2">
    <location>
        <begin position="130"/>
        <end position="151"/>
    </location>
</feature>
<protein>
    <submittedName>
        <fullName evidence="4">DUF1707 domain-containing protein</fullName>
    </submittedName>
</protein>
<dbReference type="Pfam" id="PF08044">
    <property type="entry name" value="DUF1707"/>
    <property type="match status" value="1"/>
</dbReference>
<evidence type="ECO:0000256" key="2">
    <source>
        <dbReference type="SAM" id="Phobius"/>
    </source>
</evidence>
<feature type="region of interest" description="Disordered" evidence="1">
    <location>
        <begin position="56"/>
        <end position="101"/>
    </location>
</feature>
<feature type="compositionally biased region" description="Low complexity" evidence="1">
    <location>
        <begin position="76"/>
        <end position="93"/>
    </location>
</feature>
<dbReference type="PANTHER" id="PTHR40763:SF4">
    <property type="entry name" value="DUF1707 DOMAIN-CONTAINING PROTEIN"/>
    <property type="match status" value="1"/>
</dbReference>
<dbReference type="Proteomes" id="UP001596074">
    <property type="component" value="Unassembled WGS sequence"/>
</dbReference>
<comment type="caution">
    <text evidence="4">The sequence shown here is derived from an EMBL/GenBank/DDBJ whole genome shotgun (WGS) entry which is preliminary data.</text>
</comment>
<reference evidence="5" key="1">
    <citation type="journal article" date="2019" name="Int. J. Syst. Evol. Microbiol.">
        <title>The Global Catalogue of Microorganisms (GCM) 10K type strain sequencing project: providing services to taxonomists for standard genome sequencing and annotation.</title>
        <authorList>
            <consortium name="The Broad Institute Genomics Platform"/>
            <consortium name="The Broad Institute Genome Sequencing Center for Infectious Disease"/>
            <person name="Wu L."/>
            <person name="Ma J."/>
        </authorList>
    </citation>
    <scope>NUCLEOTIDE SEQUENCE [LARGE SCALE GENOMIC DNA]</scope>
    <source>
        <strain evidence="5">KCTC 42087</strain>
    </source>
</reference>
<sequence>MTTRLDDMRIGDAERDAVTAALHEHFAAGRLDREELDERLTATLAAKTQGDLKAVVRDLPGDNGLPEPSRARGHGHPAPWHPHGGPQAAWAHGHPARRHGHRHGPFPAFPLMIGVFMIVAFTVGPGAAMLAVLQLALLVWTVKAIVLAVAVRRTRPR</sequence>
<evidence type="ECO:0000313" key="4">
    <source>
        <dbReference type="EMBL" id="MFC5748742.1"/>
    </source>
</evidence>
<keyword evidence="2" id="KW-0812">Transmembrane</keyword>
<dbReference type="RefSeq" id="WP_378284420.1">
    <property type="nucleotide sequence ID" value="NZ_JBHSON010000035.1"/>
</dbReference>